<evidence type="ECO:0000313" key="2">
    <source>
        <dbReference type="Proteomes" id="UP000005438"/>
    </source>
</evidence>
<name>G8TE86_NIAKG</name>
<dbReference type="HOGENOM" id="CLU_3293081_0_0_10"/>
<proteinExistence type="predicted"/>
<accession>G8TE86</accession>
<sequence length="40" mass="4473">MIGSIPLQIDKITVHAINANFKRYGYQTTVFSIGTVNTLF</sequence>
<protein>
    <submittedName>
        <fullName evidence="1">Uncharacterized protein</fullName>
    </submittedName>
</protein>
<dbReference type="KEGG" id="nko:Niako_0898"/>
<gene>
    <name evidence="1" type="ordered locus">Niako_0898</name>
</gene>
<dbReference type="AlphaFoldDB" id="G8TE86"/>
<dbReference type="EMBL" id="CP003178">
    <property type="protein sequence ID" value="AEV97277.1"/>
    <property type="molecule type" value="Genomic_DNA"/>
</dbReference>
<dbReference type="Proteomes" id="UP000005438">
    <property type="component" value="Chromosome"/>
</dbReference>
<reference evidence="1 2" key="1">
    <citation type="submission" date="2011-12" db="EMBL/GenBank/DDBJ databases">
        <title>The complete genome of Niastella koreensis GR20-10.</title>
        <authorList>
            <consortium name="US DOE Joint Genome Institute (JGI-PGF)"/>
            <person name="Lucas S."/>
            <person name="Han J."/>
            <person name="Lapidus A."/>
            <person name="Bruce D."/>
            <person name="Goodwin L."/>
            <person name="Pitluck S."/>
            <person name="Peters L."/>
            <person name="Kyrpides N."/>
            <person name="Mavromatis K."/>
            <person name="Ivanova N."/>
            <person name="Mikhailova N."/>
            <person name="Davenport K."/>
            <person name="Saunders E."/>
            <person name="Detter J.C."/>
            <person name="Tapia R."/>
            <person name="Han C."/>
            <person name="Land M."/>
            <person name="Hauser L."/>
            <person name="Markowitz V."/>
            <person name="Cheng J.-F."/>
            <person name="Hugenholtz P."/>
            <person name="Woyke T."/>
            <person name="Wu D."/>
            <person name="Tindall B."/>
            <person name="Pomrenke H."/>
            <person name="Brambilla E."/>
            <person name="Klenk H.-P."/>
            <person name="Eisen J.A."/>
        </authorList>
    </citation>
    <scope>NUCLEOTIDE SEQUENCE [LARGE SCALE GENOMIC DNA]</scope>
    <source>
        <strain evidence="2">DSM 17620 / KACC 11465 / NBRC 106392 / GR20-10</strain>
    </source>
</reference>
<organism evidence="1 2">
    <name type="scientific">Niastella koreensis (strain DSM 17620 / KACC 11465 / NBRC 106392 / GR20-10)</name>
    <dbReference type="NCBI Taxonomy" id="700598"/>
    <lineage>
        <taxon>Bacteria</taxon>
        <taxon>Pseudomonadati</taxon>
        <taxon>Bacteroidota</taxon>
        <taxon>Chitinophagia</taxon>
        <taxon>Chitinophagales</taxon>
        <taxon>Chitinophagaceae</taxon>
        <taxon>Niastella</taxon>
    </lineage>
</organism>
<evidence type="ECO:0000313" key="1">
    <source>
        <dbReference type="EMBL" id="AEV97277.1"/>
    </source>
</evidence>